<dbReference type="InterPro" id="IPR000711">
    <property type="entry name" value="ATPase_OSCP/dsu"/>
</dbReference>
<reference evidence="8" key="1">
    <citation type="journal article" date="2022" name="Cell">
        <title>Design, construction, and in vivo augmentation of a complex gut microbiome.</title>
        <authorList>
            <person name="Cheng A.G."/>
            <person name="Ho P.Y."/>
            <person name="Aranda-Diaz A."/>
            <person name="Jain S."/>
            <person name="Yu F.B."/>
            <person name="Meng X."/>
            <person name="Wang M."/>
            <person name="Iakiviak M."/>
            <person name="Nagashima K."/>
            <person name="Zhao A."/>
            <person name="Murugkar P."/>
            <person name="Patil A."/>
            <person name="Atabakhsh K."/>
            <person name="Weakley A."/>
            <person name="Yan J."/>
            <person name="Brumbaugh A.R."/>
            <person name="Higginbottom S."/>
            <person name="Dimas A."/>
            <person name="Shiver A.L."/>
            <person name="Deutschbauer A."/>
            <person name="Neff N."/>
            <person name="Sonnenburg J.L."/>
            <person name="Huang K.C."/>
            <person name="Fischbach M.A."/>
        </authorList>
    </citation>
    <scope>NUCLEOTIDE SEQUENCE</scope>
    <source>
        <strain evidence="8">AP11</strain>
    </source>
</reference>
<comment type="similarity">
    <text evidence="7">Belongs to the ATPase delta chain family.</text>
</comment>
<keyword evidence="7" id="KW-0139">CF(1)</keyword>
<dbReference type="RefSeq" id="WP_019246069.1">
    <property type="nucleotide sequence ID" value="NZ_CAPH01000013.1"/>
</dbReference>
<proteinExistence type="inferred from homology"/>
<dbReference type="InterPro" id="IPR026015">
    <property type="entry name" value="ATP_synth_OSCP/delta_N_sf"/>
</dbReference>
<dbReference type="SUPFAM" id="SSF47928">
    <property type="entry name" value="N-terminal domain of the delta subunit of the F1F0-ATP synthase"/>
    <property type="match status" value="1"/>
</dbReference>
<keyword evidence="6 7" id="KW-0066">ATP synthesis</keyword>
<evidence type="ECO:0000256" key="2">
    <source>
        <dbReference type="ARBA" id="ARBA00022448"/>
    </source>
</evidence>
<dbReference type="EMBL" id="CP102294">
    <property type="protein sequence ID" value="UWN56285.1"/>
    <property type="molecule type" value="Genomic_DNA"/>
</dbReference>
<keyword evidence="7" id="KW-1003">Cell membrane</keyword>
<dbReference type="Gene3D" id="1.10.520.20">
    <property type="entry name" value="N-terminal domain of the delta subunit of the F1F0-ATP synthase"/>
    <property type="match status" value="1"/>
</dbReference>
<evidence type="ECO:0000256" key="5">
    <source>
        <dbReference type="ARBA" id="ARBA00023136"/>
    </source>
</evidence>
<accession>A0ABY5UW11</accession>
<dbReference type="Proteomes" id="UP001059295">
    <property type="component" value="Chromosome"/>
</dbReference>
<dbReference type="HAMAP" id="MF_01416">
    <property type="entry name" value="ATP_synth_delta_bact"/>
    <property type="match status" value="1"/>
</dbReference>
<protein>
    <recommendedName>
        <fullName evidence="7">ATP synthase subunit delta</fullName>
    </recommendedName>
    <alternativeName>
        <fullName evidence="7">ATP synthase F(1) sector subunit delta</fullName>
    </alternativeName>
    <alternativeName>
        <fullName evidence="7">F-type ATPase subunit delta</fullName>
        <shortName evidence="7">F-ATPase subunit delta</shortName>
    </alternativeName>
</protein>
<evidence type="ECO:0000256" key="1">
    <source>
        <dbReference type="ARBA" id="ARBA00004370"/>
    </source>
</evidence>
<gene>
    <name evidence="7" type="primary">atpH</name>
    <name evidence="8" type="ORF">NQ491_06330</name>
</gene>
<dbReference type="NCBIfam" id="NF009964">
    <property type="entry name" value="PRK13429.1-3"/>
    <property type="match status" value="1"/>
</dbReference>
<organism evidence="8 9">
    <name type="scientific">Alistipes ihumii AP11</name>
    <dbReference type="NCBI Taxonomy" id="1211813"/>
    <lineage>
        <taxon>Bacteria</taxon>
        <taxon>Pseudomonadati</taxon>
        <taxon>Bacteroidota</taxon>
        <taxon>Bacteroidia</taxon>
        <taxon>Bacteroidales</taxon>
        <taxon>Rikenellaceae</taxon>
        <taxon>Alistipes</taxon>
    </lineage>
</organism>
<comment type="subcellular location">
    <subcellularLocation>
        <location evidence="7">Cell membrane</location>
        <topology evidence="7">Peripheral membrane protein</topology>
    </subcellularLocation>
    <subcellularLocation>
        <location evidence="1">Membrane</location>
    </subcellularLocation>
</comment>
<evidence type="ECO:0000256" key="3">
    <source>
        <dbReference type="ARBA" id="ARBA00022781"/>
    </source>
</evidence>
<dbReference type="PRINTS" id="PR00125">
    <property type="entry name" value="ATPASEDELTA"/>
</dbReference>
<keyword evidence="3 7" id="KW-0375">Hydrogen ion transport</keyword>
<dbReference type="GeneID" id="82891334"/>
<dbReference type="PANTHER" id="PTHR11910">
    <property type="entry name" value="ATP SYNTHASE DELTA CHAIN"/>
    <property type="match status" value="1"/>
</dbReference>
<evidence type="ECO:0000313" key="9">
    <source>
        <dbReference type="Proteomes" id="UP001059295"/>
    </source>
</evidence>
<dbReference type="NCBIfam" id="TIGR01145">
    <property type="entry name" value="ATP_synt_delta"/>
    <property type="match status" value="1"/>
</dbReference>
<keyword evidence="2 7" id="KW-0813">Transport</keyword>
<evidence type="ECO:0000313" key="8">
    <source>
        <dbReference type="EMBL" id="UWN56285.1"/>
    </source>
</evidence>
<comment type="function">
    <text evidence="7">This protein is part of the stalk that links CF(0) to CF(1). It either transmits conformational changes from CF(0) to CF(1) or is implicated in proton conduction.</text>
</comment>
<dbReference type="Pfam" id="PF00213">
    <property type="entry name" value="OSCP"/>
    <property type="match status" value="1"/>
</dbReference>
<sequence>MNTGMIPVRYAKALFEFAAEKGCDERVYGQMGKLAAAFVREPELRRALDNPVLPESEKLKLVYAACGGDPGEVLECFAQLVLHNRRERFLQWIALMYREQYRKAHGISTGKLETAVPVAPDTERRLKELIEAQTRGKLELEASVKPDLIGGFVFEMNCERLDASVATQLRSIKRQFAEKNRRIV</sequence>
<keyword evidence="9" id="KW-1185">Reference proteome</keyword>
<name>A0ABY5UW11_9BACT</name>
<keyword evidence="5 7" id="KW-0472">Membrane</keyword>
<evidence type="ECO:0000256" key="7">
    <source>
        <dbReference type="HAMAP-Rule" id="MF_01416"/>
    </source>
</evidence>
<evidence type="ECO:0000256" key="6">
    <source>
        <dbReference type="ARBA" id="ARBA00023310"/>
    </source>
</evidence>
<comment type="function">
    <text evidence="7">F(1)F(0) ATP synthase produces ATP from ADP in the presence of a proton or sodium gradient. F-type ATPases consist of two structural domains, F(1) containing the extramembraneous catalytic core and F(0) containing the membrane proton channel, linked together by a central stalk and a peripheral stalk. During catalysis, ATP synthesis in the catalytic domain of F(1) is coupled via a rotary mechanism of the central stalk subunits to proton translocation.</text>
</comment>
<keyword evidence="4 7" id="KW-0406">Ion transport</keyword>
<evidence type="ECO:0000256" key="4">
    <source>
        <dbReference type="ARBA" id="ARBA00023065"/>
    </source>
</evidence>